<keyword evidence="3" id="KW-1003">Cell membrane</keyword>
<dbReference type="AlphaFoldDB" id="A0A540V2E9"/>
<dbReference type="InterPro" id="IPR051612">
    <property type="entry name" value="Teichoic_Acid_Biosynth"/>
</dbReference>
<keyword evidence="5" id="KW-0777">Teichoic acid biosynthesis</keyword>
<dbReference type="Pfam" id="PF04464">
    <property type="entry name" value="Glyphos_transf"/>
    <property type="match status" value="1"/>
</dbReference>
<dbReference type="GO" id="GO:0047355">
    <property type="term" value="F:CDP-glycerol glycerophosphotransferase activity"/>
    <property type="evidence" value="ECO:0007669"/>
    <property type="project" value="InterPro"/>
</dbReference>
<dbReference type="PANTHER" id="PTHR37316:SF3">
    <property type="entry name" value="TEICHOIC ACID GLYCEROL-PHOSPHATE TRANSFERASE"/>
    <property type="match status" value="1"/>
</dbReference>
<organism evidence="7 8">
    <name type="scientific">Ureibacillus terrenus</name>
    <dbReference type="NCBI Taxonomy" id="118246"/>
    <lineage>
        <taxon>Bacteria</taxon>
        <taxon>Bacillati</taxon>
        <taxon>Bacillota</taxon>
        <taxon>Bacilli</taxon>
        <taxon>Bacillales</taxon>
        <taxon>Caryophanaceae</taxon>
        <taxon>Ureibacillus</taxon>
    </lineage>
</organism>
<keyword evidence="4" id="KW-0808">Transferase</keyword>
<evidence type="ECO:0000256" key="6">
    <source>
        <dbReference type="ARBA" id="ARBA00023136"/>
    </source>
</evidence>
<evidence type="ECO:0000256" key="2">
    <source>
        <dbReference type="ARBA" id="ARBA00010488"/>
    </source>
</evidence>
<dbReference type="Proteomes" id="UP000315753">
    <property type="component" value="Unassembled WGS sequence"/>
</dbReference>
<dbReference type="RefSeq" id="WP_141602221.1">
    <property type="nucleotide sequence ID" value="NZ_JARMSB010000029.1"/>
</dbReference>
<evidence type="ECO:0000256" key="5">
    <source>
        <dbReference type="ARBA" id="ARBA00022944"/>
    </source>
</evidence>
<accession>A0A540V2E9</accession>
<dbReference type="Gene3D" id="3.40.50.12580">
    <property type="match status" value="1"/>
</dbReference>
<comment type="caution">
    <text evidence="7">The sequence shown here is derived from an EMBL/GenBank/DDBJ whole genome shotgun (WGS) entry which is preliminary data.</text>
</comment>
<comment type="subcellular location">
    <subcellularLocation>
        <location evidence="1">Cell membrane</location>
        <topology evidence="1">Peripheral membrane protein</topology>
    </subcellularLocation>
</comment>
<name>A0A540V2E9_9BACL</name>
<dbReference type="GO" id="GO:0005886">
    <property type="term" value="C:plasma membrane"/>
    <property type="evidence" value="ECO:0007669"/>
    <property type="project" value="UniProtKB-SubCell"/>
</dbReference>
<dbReference type="InterPro" id="IPR043149">
    <property type="entry name" value="TagF_N"/>
</dbReference>
<evidence type="ECO:0000313" key="8">
    <source>
        <dbReference type="Proteomes" id="UP000315753"/>
    </source>
</evidence>
<sequence>MFLKSTVKRILRFICSLLIPVRPGTVLILESSYPSGSNTHILYKRLKEAGRYRVDRIERGELFLKNKSFSEVLRVLKLVVRMSRYQLIVCSHGNEKYNNKQILIDVWHGIPLKAMRHMEPTAAERGLMEPNLDYLITTSKMHSVLMGATHHIPFTKHRILGYPRNDHLFAEMKEDVLNLQNYDKVLLYMPTFRQGYYLNRVEGKVYDNLFNFEHFSEEDFIHYLTEKNYLLILKLHPMEEKIFKEKYSKYQDRILFLTTEKLKELDMDLYQILPHTDLLITDYSSIYFDYLLLDKPMVFINADLEEYKANRGILLEPYDAWTPGYKAQNQESLVDAIERSFREDAFRQKRGELKEIFHQHQDGHATDRLMELIGQLMQKR</sequence>
<reference evidence="7 8" key="1">
    <citation type="submission" date="2019-06" db="EMBL/GenBank/DDBJ databases">
        <title>Genome sequence of Ureibacillus terrenus.</title>
        <authorList>
            <person name="Maclea K.S."/>
            <person name="Simoes M."/>
        </authorList>
    </citation>
    <scope>NUCLEOTIDE SEQUENCE [LARGE SCALE GENOMIC DNA]</scope>
    <source>
        <strain evidence="7 8">ATCC BAA-384</strain>
    </source>
</reference>
<proteinExistence type="inferred from homology"/>
<evidence type="ECO:0000313" key="7">
    <source>
        <dbReference type="EMBL" id="TQE90929.1"/>
    </source>
</evidence>
<gene>
    <name evidence="7" type="ORF">FKZ59_07955</name>
</gene>
<evidence type="ECO:0000256" key="3">
    <source>
        <dbReference type="ARBA" id="ARBA00022475"/>
    </source>
</evidence>
<keyword evidence="6" id="KW-0472">Membrane</keyword>
<dbReference type="InterPro" id="IPR007554">
    <property type="entry name" value="Glycerophosphate_synth"/>
</dbReference>
<dbReference type="Gene3D" id="3.40.50.11820">
    <property type="match status" value="1"/>
</dbReference>
<dbReference type="OrthoDB" id="9811865at2"/>
<dbReference type="GO" id="GO:0019350">
    <property type="term" value="P:teichoic acid biosynthetic process"/>
    <property type="evidence" value="ECO:0007669"/>
    <property type="project" value="UniProtKB-KW"/>
</dbReference>
<dbReference type="PANTHER" id="PTHR37316">
    <property type="entry name" value="TEICHOIC ACID GLYCEROL-PHOSPHATE PRIMASE"/>
    <property type="match status" value="1"/>
</dbReference>
<keyword evidence="8" id="KW-1185">Reference proteome</keyword>
<dbReference type="SUPFAM" id="SSF53756">
    <property type="entry name" value="UDP-Glycosyltransferase/glycogen phosphorylase"/>
    <property type="match status" value="1"/>
</dbReference>
<comment type="similarity">
    <text evidence="2">Belongs to the CDP-glycerol glycerophosphotransferase family.</text>
</comment>
<evidence type="ECO:0008006" key="9">
    <source>
        <dbReference type="Google" id="ProtNLM"/>
    </source>
</evidence>
<dbReference type="InterPro" id="IPR043148">
    <property type="entry name" value="TagF_C"/>
</dbReference>
<evidence type="ECO:0000256" key="4">
    <source>
        <dbReference type="ARBA" id="ARBA00022679"/>
    </source>
</evidence>
<dbReference type="EMBL" id="VIGD01000008">
    <property type="protein sequence ID" value="TQE90929.1"/>
    <property type="molecule type" value="Genomic_DNA"/>
</dbReference>
<evidence type="ECO:0000256" key="1">
    <source>
        <dbReference type="ARBA" id="ARBA00004202"/>
    </source>
</evidence>
<protein>
    <recommendedName>
        <fullName evidence="9">CDP-glycerol--glycerophosphate glycerophosphotransferase</fullName>
    </recommendedName>
</protein>